<evidence type="ECO:0000313" key="6">
    <source>
        <dbReference type="Proteomes" id="UP000248856"/>
    </source>
</evidence>
<dbReference type="Pfam" id="PF05488">
    <property type="entry name" value="PAAR_motif"/>
    <property type="match status" value="1"/>
</dbReference>
<dbReference type="NCBIfam" id="TIGR03696">
    <property type="entry name" value="Rhs_assc_core"/>
    <property type="match status" value="1"/>
</dbReference>
<organism evidence="5 6">
    <name type="scientific">Paracidovorax anthurii</name>
    <dbReference type="NCBI Taxonomy" id="78229"/>
    <lineage>
        <taxon>Bacteria</taxon>
        <taxon>Pseudomonadati</taxon>
        <taxon>Pseudomonadota</taxon>
        <taxon>Betaproteobacteria</taxon>
        <taxon>Burkholderiales</taxon>
        <taxon>Comamonadaceae</taxon>
        <taxon>Paracidovorax</taxon>
    </lineage>
</organism>
<feature type="domain" description="RHS protein conserved region" evidence="3">
    <location>
        <begin position="1374"/>
        <end position="1410"/>
    </location>
</feature>
<dbReference type="Pfam" id="PF05593">
    <property type="entry name" value="RHS_repeat"/>
    <property type="match status" value="4"/>
</dbReference>
<dbReference type="InterPro" id="IPR031325">
    <property type="entry name" value="RHS_repeat"/>
</dbReference>
<gene>
    <name evidence="5" type="ORF">AX018_11012</name>
</gene>
<dbReference type="InterPro" id="IPR045351">
    <property type="entry name" value="DUF6531"/>
</dbReference>
<comment type="caution">
    <text evidence="5">The sequence shown here is derived from an EMBL/GenBank/DDBJ whole genome shotgun (WGS) entry which is preliminary data.</text>
</comment>
<dbReference type="Proteomes" id="UP000248856">
    <property type="component" value="Unassembled WGS sequence"/>
</dbReference>
<keyword evidence="2" id="KW-0472">Membrane</keyword>
<protein>
    <submittedName>
        <fullName evidence="5">RHS repeat-associated protein</fullName>
    </submittedName>
</protein>
<feature type="region of interest" description="Disordered" evidence="1">
    <location>
        <begin position="1351"/>
        <end position="1370"/>
    </location>
</feature>
<dbReference type="InterPro" id="IPR008727">
    <property type="entry name" value="PAAR_motif"/>
</dbReference>
<evidence type="ECO:0000259" key="3">
    <source>
        <dbReference type="Pfam" id="PF03527"/>
    </source>
</evidence>
<evidence type="ECO:0000259" key="4">
    <source>
        <dbReference type="Pfam" id="PF20148"/>
    </source>
</evidence>
<feature type="transmembrane region" description="Helical" evidence="2">
    <location>
        <begin position="53"/>
        <end position="73"/>
    </location>
</feature>
<sequence length="1633" mass="178152">MPKAARLHDPIAHTYAREGHAAGAAAAVGIEFGAAVAIGAVVGTIACPGLGTAAGIAIGVGVALASFVVAHAFSLVGDFVQSFGEAFGRSFTSDCGSLTATGSASVFINDRPAIRAGLDVAECAKHSMPPSLVIFGSETVYIDSFRAAREGDCVDCEAKISKGSEDVFIGGESVPVANFRVREVPDSDREFANKARFWAGILGGAMGALKAGVKCFGMAVLTGVVGAKVMGEIMPSFDGGHSTATRWGDGAGTALGNLLQGKPVHVVTGAKVLLGDDDTDFRLPGALPIVWRRTYASCDARTGVLGTGWSLPFGVELVFEGGKTHFIDESGRDIPFDDLPPGGQMFSVPEGLQLSRGENGAYFIGMPALGWIYCFGMRAGHGESEGDGERLGLLQWADFNGNTIDFHRDAEGIVRHVTDSAGHRLALRYAPIGGESARADTPSRSLRLVRVDLTAGGPAGTLVEYRYDGHGQLTQVIDRLGRSVRRFAWEGSTLVSQTFASGLMAHYRWDRPAPEGRVVRHWLDDAAAGMPATAWTFEYDLPGEQPEDRRTRVTDHLGRVQLFDHDADQNVTRIEDPLGQVQRMEWNDLWQLLAWSRADGSRFTFAYDRLGNLVGATDPLGQTARLDWHERLLRVRAATAVDGTRWDYTYDERGNRTEVLGPPQEGGTAASGHGASIHDPNSEARWRETTVHDPRGLPVLTIDANGGRQQWAWDERALLVRYTDCSGKTTRFDHDANGYLHATTDALGHATHYVHDALGRLLSVTLADGSARSYGYDDADRLVAAGDSGHRLTRYQYDQHGKLLGLQYPDGSTVHLGYDAAHRLASLVGENGATYRFAYDAANRLVQELRPDGNRRAFAHDALGRVVALREDPGEDDVREQTIAGHAPAAPIQTAYERDAIGRLVEKRVQALAPSPSAQDRIVQRFAYDRMDRIVHAQTLDAAVQAPIHTLAFAYSALGDLVSETTRDAATGTYTALRHTHDALGNRLSTELPDGRVLRQLHYGSGHVHQIRLDGVVVADIERDDLHREVLRTQGRWASRWAYDPLGRQRAQWTQSAGLRAHAGWAREMDGTDPMPGMDGLRKQWDYDASGELVRTRHSRNGETRYRYDPAGHVLSATLQAMGHAGAASPALQQALHEVFHYDPAGNRLDAPAAQEGHGSRGWVRHNRVKVLQDKRFDYDGFGRLIRKRIGAHTELHCRYDALHRMTHASVIRAGRNGEPVRQVFRYRYDPLGRRIAKEDDFGETRFTWEGLRLLQEGRGTHTSTYVYEPGSYRPLARIDGAGALEPEHPAATLALVGEDPAADPAAGKFRSIPATNGDWSDAHHAVAGPVGALAPHMPNPGAQPWIERGAEREEPQDRGEHPVADPSQSSARIYYFHLQPNGLPEEMSDRDGRLVWRAQYRVWGSAVAEEWQAFDAAGRPVDAPMDETGTRAQASAAPMPQNLRMQGQYLDRETGLHYNTFRYYDPDLGAFTTPDPIGLAGGVNLHQYAFNPITWTDPLGWCRRGNAATKSHMDQVRDQFQVDNPTYNHSQGGRDVITGAELPETYLPPLNGGRKGSSYTDMTFTDAQGRTVYVQTVDKGSVNGMSQREWNNAVRITQQNPNAVVITVPKGSIPAAGTLDTSTMTAGTVTTR</sequence>
<reference evidence="5 6" key="1">
    <citation type="submission" date="2018-06" db="EMBL/GenBank/DDBJ databases">
        <title>Genomic Encyclopedia of Archaeal and Bacterial Type Strains, Phase II (KMG-II): from individual species to whole genera.</title>
        <authorList>
            <person name="Goeker M."/>
        </authorList>
    </citation>
    <scope>NUCLEOTIDE SEQUENCE [LARGE SCALE GENOMIC DNA]</scope>
    <source>
        <strain evidence="5 6">CFPB 3232</strain>
    </source>
</reference>
<evidence type="ECO:0000313" key="5">
    <source>
        <dbReference type="EMBL" id="RAR71402.1"/>
    </source>
</evidence>
<dbReference type="PANTHER" id="PTHR32305:SF15">
    <property type="entry name" value="PROTEIN RHSA-RELATED"/>
    <property type="match status" value="1"/>
</dbReference>
<dbReference type="InterPro" id="IPR022385">
    <property type="entry name" value="Rhs_assc_core"/>
</dbReference>
<dbReference type="PANTHER" id="PTHR32305">
    <property type="match status" value="1"/>
</dbReference>
<feature type="compositionally biased region" description="Basic and acidic residues" evidence="1">
    <location>
        <begin position="1351"/>
        <end position="1364"/>
    </location>
</feature>
<feature type="region of interest" description="Disordered" evidence="1">
    <location>
        <begin position="655"/>
        <end position="680"/>
    </location>
</feature>
<keyword evidence="2" id="KW-1133">Transmembrane helix</keyword>
<dbReference type="Pfam" id="PF20148">
    <property type="entry name" value="DUF6531"/>
    <property type="match status" value="1"/>
</dbReference>
<evidence type="ECO:0000256" key="1">
    <source>
        <dbReference type="SAM" id="MobiDB-lite"/>
    </source>
</evidence>
<keyword evidence="2" id="KW-0812">Transmembrane</keyword>
<proteinExistence type="predicted"/>
<dbReference type="RefSeq" id="WP_170146344.1">
    <property type="nucleotide sequence ID" value="NZ_QLTA01000101.1"/>
</dbReference>
<dbReference type="InterPro" id="IPR006530">
    <property type="entry name" value="YD"/>
</dbReference>
<feature type="domain" description="DUF6531" evidence="4">
    <location>
        <begin position="261"/>
        <end position="336"/>
    </location>
</feature>
<dbReference type="InterPro" id="IPR050708">
    <property type="entry name" value="T6SS_VgrG/RHS"/>
</dbReference>
<accession>A0A328YHD8</accession>
<dbReference type="Gene3D" id="2.60.200.60">
    <property type="match status" value="1"/>
</dbReference>
<keyword evidence="6" id="KW-1185">Reference proteome</keyword>
<evidence type="ECO:0000256" key="2">
    <source>
        <dbReference type="SAM" id="Phobius"/>
    </source>
</evidence>
<dbReference type="NCBIfam" id="TIGR01643">
    <property type="entry name" value="YD_repeat_2x"/>
    <property type="match status" value="5"/>
</dbReference>
<dbReference type="Gene3D" id="2.180.10.10">
    <property type="entry name" value="RHS repeat-associated core"/>
    <property type="match status" value="5"/>
</dbReference>
<dbReference type="EMBL" id="QLTA01000101">
    <property type="protein sequence ID" value="RAR71402.1"/>
    <property type="molecule type" value="Genomic_DNA"/>
</dbReference>
<dbReference type="CDD" id="cd14742">
    <property type="entry name" value="PAAR_RHS"/>
    <property type="match status" value="1"/>
</dbReference>
<dbReference type="Pfam" id="PF03527">
    <property type="entry name" value="RHS"/>
    <property type="match status" value="1"/>
</dbReference>
<dbReference type="InterPro" id="IPR001826">
    <property type="entry name" value="RHS"/>
</dbReference>
<name>A0A328YHD8_9BURK</name>
<feature type="transmembrane region" description="Helical" evidence="2">
    <location>
        <begin position="20"/>
        <end position="46"/>
    </location>
</feature>